<keyword evidence="3" id="KW-0560">Oxidoreductase</keyword>
<dbReference type="Pfam" id="PF13561">
    <property type="entry name" value="adh_short_C2"/>
    <property type="match status" value="1"/>
</dbReference>
<organism evidence="3 4">
    <name type="scientific">Neorhizobium phenanthreniclasticum</name>
    <dbReference type="NCBI Taxonomy" id="3157917"/>
    <lineage>
        <taxon>Bacteria</taxon>
        <taxon>Pseudomonadati</taxon>
        <taxon>Pseudomonadota</taxon>
        <taxon>Alphaproteobacteria</taxon>
        <taxon>Hyphomicrobiales</taxon>
        <taxon>Rhizobiaceae</taxon>
        <taxon>Rhizobium/Agrobacterium group</taxon>
        <taxon>Neorhizobium</taxon>
    </lineage>
</organism>
<accession>A0ABV0MD54</accession>
<dbReference type="SMART" id="SM00822">
    <property type="entry name" value="PKS_KR"/>
    <property type="match status" value="1"/>
</dbReference>
<evidence type="ECO:0000313" key="4">
    <source>
        <dbReference type="Proteomes" id="UP001496627"/>
    </source>
</evidence>
<evidence type="ECO:0000259" key="2">
    <source>
        <dbReference type="SMART" id="SM00822"/>
    </source>
</evidence>
<keyword evidence="4" id="KW-1185">Reference proteome</keyword>
<dbReference type="CDD" id="cd05233">
    <property type="entry name" value="SDR_c"/>
    <property type="match status" value="1"/>
</dbReference>
<reference evidence="3 4" key="1">
    <citation type="submission" date="2024-05" db="EMBL/GenBank/DDBJ databases">
        <title>Neorhizobium sp. Rsf11, a plant growth promoting and heavy metal resistant PAH-degrader.</title>
        <authorList>
            <person name="Golubev S.N."/>
            <person name="Muratova A.Y."/>
            <person name="Markelova M.I."/>
        </authorList>
    </citation>
    <scope>NUCLEOTIDE SEQUENCE [LARGE SCALE GENOMIC DNA]</scope>
    <source>
        <strain evidence="3 4">Rsf11</strain>
    </source>
</reference>
<dbReference type="NCBIfam" id="NF005559">
    <property type="entry name" value="PRK07231.1"/>
    <property type="match status" value="1"/>
</dbReference>
<gene>
    <name evidence="3" type="ORF">ABK249_33320</name>
</gene>
<dbReference type="Proteomes" id="UP001496627">
    <property type="component" value="Unassembled WGS sequence"/>
</dbReference>
<dbReference type="PANTHER" id="PTHR42760">
    <property type="entry name" value="SHORT-CHAIN DEHYDROGENASES/REDUCTASES FAMILY MEMBER"/>
    <property type="match status" value="1"/>
</dbReference>
<dbReference type="EC" id="1.-.-.-" evidence="3"/>
<comment type="similarity">
    <text evidence="1">Belongs to the short-chain dehydrogenases/reductases (SDR) family.</text>
</comment>
<protein>
    <submittedName>
        <fullName evidence="3">SDR family oxidoreductase</fullName>
        <ecNumber evidence="3">1.-.-.-</ecNumber>
    </submittedName>
</protein>
<proteinExistence type="inferred from homology"/>
<dbReference type="RefSeq" id="WP_210059074.1">
    <property type="nucleotide sequence ID" value="NZ_JBEAAL010000059.1"/>
</dbReference>
<dbReference type="InterPro" id="IPR002347">
    <property type="entry name" value="SDR_fam"/>
</dbReference>
<feature type="domain" description="Ketoreductase" evidence="2">
    <location>
        <begin position="14"/>
        <end position="193"/>
    </location>
</feature>
<dbReference type="Gene3D" id="3.40.50.720">
    <property type="entry name" value="NAD(P)-binding Rossmann-like Domain"/>
    <property type="match status" value="1"/>
</dbReference>
<comment type="caution">
    <text evidence="3">The sequence shown here is derived from an EMBL/GenBank/DDBJ whole genome shotgun (WGS) entry which is preliminary data.</text>
</comment>
<dbReference type="InterPro" id="IPR036291">
    <property type="entry name" value="NAD(P)-bd_dom_sf"/>
</dbReference>
<dbReference type="GO" id="GO:0016491">
    <property type="term" value="F:oxidoreductase activity"/>
    <property type="evidence" value="ECO:0007669"/>
    <property type="project" value="UniProtKB-KW"/>
</dbReference>
<evidence type="ECO:0000313" key="3">
    <source>
        <dbReference type="EMBL" id="MEQ1409785.1"/>
    </source>
</evidence>
<dbReference type="PRINTS" id="PR00081">
    <property type="entry name" value="GDHRDH"/>
</dbReference>
<dbReference type="InterPro" id="IPR057326">
    <property type="entry name" value="KR_dom"/>
</dbReference>
<sequence length="269" mass="28295">MSGYEYQWLQLQDRVCIVTGAAGGIGQAIAKEFATAGAKLVVLDRQDGACGETVAMIERAGGSALALACDVSSAESTETAAAAAHDRFGTCDILVNNAAILRPGHLDVLPISDWEQMLHVNLTGYLLCSQIFGRPMLAKGEGAIVHVSSIAASHPQAFSGAYSPGKAAVSMLSRQLAFEWGPKGVRSNAISPGLIHTPLSDVFYRQPETRRAREDIVPLRRIGTPDDIANAAVFLASPRAGYVNGQEIVVDGGFAQTLMSSIPRPGYGG</sequence>
<dbReference type="PANTHER" id="PTHR42760:SF123">
    <property type="entry name" value="OXIDOREDUCTASE"/>
    <property type="match status" value="1"/>
</dbReference>
<dbReference type="PRINTS" id="PR00080">
    <property type="entry name" value="SDRFAMILY"/>
</dbReference>
<evidence type="ECO:0000256" key="1">
    <source>
        <dbReference type="ARBA" id="ARBA00006484"/>
    </source>
</evidence>
<name>A0ABV0MD54_9HYPH</name>
<dbReference type="SUPFAM" id="SSF51735">
    <property type="entry name" value="NAD(P)-binding Rossmann-fold domains"/>
    <property type="match status" value="1"/>
</dbReference>
<dbReference type="EMBL" id="JBEAAL010000059">
    <property type="protein sequence ID" value="MEQ1409785.1"/>
    <property type="molecule type" value="Genomic_DNA"/>
</dbReference>